<name>A0A0F9NQW3_9ZZZZ</name>
<dbReference type="InterPro" id="IPR010870">
    <property type="entry name" value="Porin_O/P"/>
</dbReference>
<dbReference type="Gene3D" id="2.40.160.10">
    <property type="entry name" value="Porin"/>
    <property type="match status" value="1"/>
</dbReference>
<gene>
    <name evidence="1" type="ORF">LCGC14_0936870</name>
</gene>
<organism evidence="1">
    <name type="scientific">marine sediment metagenome</name>
    <dbReference type="NCBI Taxonomy" id="412755"/>
    <lineage>
        <taxon>unclassified sequences</taxon>
        <taxon>metagenomes</taxon>
        <taxon>ecological metagenomes</taxon>
    </lineage>
</organism>
<dbReference type="AlphaFoldDB" id="A0A0F9NQW3"/>
<dbReference type="Pfam" id="PF07396">
    <property type="entry name" value="Porin_O_P"/>
    <property type="match status" value="1"/>
</dbReference>
<proteinExistence type="predicted"/>
<comment type="caution">
    <text evidence="1">The sequence shown here is derived from an EMBL/GenBank/DDBJ whole genome shotgun (WGS) entry which is preliminary data.</text>
</comment>
<dbReference type="SUPFAM" id="SSF56935">
    <property type="entry name" value="Porins"/>
    <property type="match status" value="1"/>
</dbReference>
<feature type="non-terminal residue" evidence="1">
    <location>
        <position position="1"/>
    </location>
</feature>
<dbReference type="InterPro" id="IPR023614">
    <property type="entry name" value="Porin_dom_sf"/>
</dbReference>
<accession>A0A0F9NQW3</accession>
<reference evidence="1" key="1">
    <citation type="journal article" date="2015" name="Nature">
        <title>Complex archaea that bridge the gap between prokaryotes and eukaryotes.</title>
        <authorList>
            <person name="Spang A."/>
            <person name="Saw J.H."/>
            <person name="Jorgensen S.L."/>
            <person name="Zaremba-Niedzwiedzka K."/>
            <person name="Martijn J."/>
            <person name="Lind A.E."/>
            <person name="van Eijk R."/>
            <person name="Schleper C."/>
            <person name="Guy L."/>
            <person name="Ettema T.J."/>
        </authorList>
    </citation>
    <scope>NUCLEOTIDE SEQUENCE</scope>
</reference>
<protein>
    <recommendedName>
        <fullName evidence="2">Porin</fullName>
    </recommendedName>
</protein>
<sequence length="116" mass="12809">TAERTAGSDVDITGYAVEAGYFLTGESLKWKKGYTSGISPKSSAGAWQVAARFETLEIDDSANSDEADKWTVGVNYYPTKNTRLMLNYDKVTDLEVDGSSVNYEPSALKFRAQAYW</sequence>
<dbReference type="EMBL" id="LAZR01003255">
    <property type="protein sequence ID" value="KKN20304.1"/>
    <property type="molecule type" value="Genomic_DNA"/>
</dbReference>
<evidence type="ECO:0000313" key="1">
    <source>
        <dbReference type="EMBL" id="KKN20304.1"/>
    </source>
</evidence>
<evidence type="ECO:0008006" key="2">
    <source>
        <dbReference type="Google" id="ProtNLM"/>
    </source>
</evidence>